<dbReference type="PROSITE" id="PS00379">
    <property type="entry name" value="CDP_ALCOHOL_P_TRANSF"/>
    <property type="match status" value="1"/>
</dbReference>
<comment type="catalytic activity">
    <reaction evidence="13 17">
        <text>1,2-di-(9Z-octadecenoyl)-sn-glycero-3-cytidine-5'-diphosphate + 1D-myo-inositol 3-phosphate = 1,2-di-(9Z-octadecenoyl)-sn-glycero-3-phospho-(1D-myo-inositol-3-phosphate) + CMP + H(+)</text>
        <dbReference type="Rhea" id="RHEA:61216"/>
        <dbReference type="ChEBI" id="CHEBI:15378"/>
        <dbReference type="ChEBI" id="CHEBI:58401"/>
        <dbReference type="ChEBI" id="CHEBI:60377"/>
        <dbReference type="ChEBI" id="CHEBI:85356"/>
        <dbReference type="ChEBI" id="CHEBI:144472"/>
    </reaction>
</comment>
<dbReference type="InterPro" id="IPR043130">
    <property type="entry name" value="CDP-OH_PTrfase_TM_dom"/>
</dbReference>
<dbReference type="eggNOG" id="COG0558">
    <property type="taxonomic scope" value="Bacteria"/>
</dbReference>
<comment type="catalytic activity">
    <reaction evidence="16 17">
        <text>a CDP-1,2-diacyl-sn-glycerol + 1D-myo-inositol 3-phosphate = a 1,2-diacyl-sn-glycero-3-phospho-(1D-myo-inositol-3-phosphate) + CMP + H(+)</text>
        <dbReference type="Rhea" id="RHEA:60504"/>
        <dbReference type="ChEBI" id="CHEBI:15378"/>
        <dbReference type="ChEBI" id="CHEBI:58088"/>
        <dbReference type="ChEBI" id="CHEBI:58332"/>
        <dbReference type="ChEBI" id="CHEBI:58401"/>
        <dbReference type="ChEBI" id="CHEBI:60377"/>
    </reaction>
</comment>
<dbReference type="UniPathway" id="UPA00220"/>
<evidence type="ECO:0000313" key="19">
    <source>
        <dbReference type="EMBL" id="ADP80360.1"/>
    </source>
</evidence>
<comment type="pathway">
    <text evidence="2 17">Phospholipid metabolism; phosphatidylinositol phosphate biosynthesis.</text>
</comment>
<keyword evidence="17" id="KW-0444">Lipid biosynthesis</keyword>
<feature type="binding site" evidence="17">
    <location>
        <position position="87"/>
    </location>
    <ligand>
        <name>Mg(2+)</name>
        <dbReference type="ChEBI" id="CHEBI:18420"/>
        <label>2</label>
    </ligand>
</feature>
<keyword evidence="17" id="KW-1208">Phospholipid metabolism</keyword>
<dbReference type="Proteomes" id="UP000002484">
    <property type="component" value="Chromosome"/>
</dbReference>
<keyword evidence="7 17" id="KW-0808">Transferase</keyword>
<feature type="transmembrane region" description="Helical" evidence="17">
    <location>
        <begin position="114"/>
        <end position="134"/>
    </location>
</feature>
<evidence type="ECO:0000256" key="7">
    <source>
        <dbReference type="ARBA" id="ARBA00022679"/>
    </source>
</evidence>
<keyword evidence="10 17" id="KW-0460">Magnesium</keyword>
<dbReference type="HAMAP" id="MF_02241">
    <property type="entry name" value="PIP_synthase"/>
    <property type="match status" value="1"/>
</dbReference>
<dbReference type="GO" id="GO:0005886">
    <property type="term" value="C:plasma membrane"/>
    <property type="evidence" value="ECO:0007669"/>
    <property type="project" value="UniProtKB-SubCell"/>
</dbReference>
<evidence type="ECO:0000313" key="20">
    <source>
        <dbReference type="Proteomes" id="UP000002484"/>
    </source>
</evidence>
<evidence type="ECO:0000256" key="3">
    <source>
        <dbReference type="ARBA" id="ARBA00005189"/>
    </source>
</evidence>
<evidence type="ECO:0000256" key="11">
    <source>
        <dbReference type="ARBA" id="ARBA00022989"/>
    </source>
</evidence>
<feature type="binding site" evidence="17">
    <location>
        <begin position="29"/>
        <end position="32"/>
    </location>
    <ligand>
        <name>a CDP-1,2-diacyl-sn-glycerol</name>
        <dbReference type="ChEBI" id="CHEBI:58332"/>
    </ligand>
</feature>
<dbReference type="NCBIfam" id="NF045883">
    <property type="entry name" value="PIPSynth"/>
    <property type="match status" value="1"/>
</dbReference>
<evidence type="ECO:0000256" key="5">
    <source>
        <dbReference type="ARBA" id="ARBA00011738"/>
    </source>
</evidence>
<keyword evidence="20" id="KW-1185">Reference proteome</keyword>
<dbReference type="KEGG" id="fri:FraEuI1c_2321"/>
<dbReference type="Gene3D" id="1.20.120.1760">
    <property type="match status" value="1"/>
</dbReference>
<dbReference type="InterPro" id="IPR048254">
    <property type="entry name" value="CDP_ALCOHOL_P_TRANSF_CS"/>
</dbReference>
<evidence type="ECO:0000256" key="18">
    <source>
        <dbReference type="RuleBase" id="RU003750"/>
    </source>
</evidence>
<evidence type="ECO:0000256" key="2">
    <source>
        <dbReference type="ARBA" id="ARBA00004805"/>
    </source>
</evidence>
<protein>
    <recommendedName>
        <fullName evidence="14 17">Phosphatidylinositol phosphate synthase</fullName>
        <shortName evidence="17">PIP synthase</shortName>
        <ecNumber evidence="17">2.7.8.-</ecNumber>
    </recommendedName>
    <alternativeName>
        <fullName evidence="15 17">CDP-diacylglycerol--D-myo-inositol-3-phosphate 3-phosphatidyltransferase</fullName>
    </alternativeName>
</protein>
<evidence type="ECO:0000256" key="6">
    <source>
        <dbReference type="ARBA" id="ARBA00022475"/>
    </source>
</evidence>
<feature type="binding site" evidence="17">
    <location>
        <position position="66"/>
    </location>
    <ligand>
        <name>Mg(2+)</name>
        <dbReference type="ChEBI" id="CHEBI:18420"/>
        <label>2</label>
    </ligand>
</feature>
<feature type="transmembrane region" description="Helical" evidence="17">
    <location>
        <begin position="52"/>
        <end position="72"/>
    </location>
</feature>
<evidence type="ECO:0000256" key="13">
    <source>
        <dbReference type="ARBA" id="ARBA00023935"/>
    </source>
</evidence>
<dbReference type="EMBL" id="CP002299">
    <property type="protein sequence ID" value="ADP80360.1"/>
    <property type="molecule type" value="Genomic_DNA"/>
</dbReference>
<dbReference type="GO" id="GO:0016780">
    <property type="term" value="F:phosphotransferase activity, for other substituted phosphate groups"/>
    <property type="evidence" value="ECO:0007669"/>
    <property type="project" value="UniProtKB-UniRule"/>
</dbReference>
<evidence type="ECO:0000256" key="16">
    <source>
        <dbReference type="ARBA" id="ARBA00048865"/>
    </source>
</evidence>
<feature type="binding site" evidence="17">
    <location>
        <position position="80"/>
    </location>
    <ligand>
        <name>a CDP-1,2-diacyl-sn-glycerol</name>
        <dbReference type="ChEBI" id="CHEBI:58332"/>
    </ligand>
</feature>
<feature type="binding site" evidence="17">
    <location>
        <position position="70"/>
    </location>
    <ligand>
        <name>a CDP-1,2-diacyl-sn-glycerol</name>
        <dbReference type="ChEBI" id="CHEBI:58332"/>
    </ligand>
</feature>
<evidence type="ECO:0000256" key="14">
    <source>
        <dbReference type="ARBA" id="ARBA00024082"/>
    </source>
</evidence>
<name>E3J077_PSEI1</name>
<gene>
    <name evidence="19" type="ordered locus">FraEuI1c_2321</name>
</gene>
<keyword evidence="12 17" id="KW-0472">Membrane</keyword>
<comment type="function">
    <text evidence="17">Catalyzes the conjugation of the 1'-hydroxyl group of D-myo-inositol-3-phosphate (also named L-myo-inositol-1-phosphate) with a lipid tail of cytidine diphosphate diacylglycerol (CDP-DAG), forming phosphatidylinositol phosphate (PIP) and CMP. PIP is a precursor of phosphatidylinositol (PI) which is an essential lipid required for cell wall formation.</text>
</comment>
<comment type="subcellular location">
    <subcellularLocation>
        <location evidence="1 17">Cell membrane</location>
        <topology evidence="1 17">Multi-pass membrane protein</topology>
    </subcellularLocation>
</comment>
<reference evidence="19 20" key="1">
    <citation type="submission" date="2010-10" db="EMBL/GenBank/DDBJ databases">
        <title>Complete sequence of Frankia sp. EuI1c.</title>
        <authorList>
            <consortium name="US DOE Joint Genome Institute"/>
            <person name="Lucas S."/>
            <person name="Copeland A."/>
            <person name="Lapidus A."/>
            <person name="Cheng J.-F."/>
            <person name="Bruce D."/>
            <person name="Goodwin L."/>
            <person name="Pitluck S."/>
            <person name="Chertkov O."/>
            <person name="Detter J.C."/>
            <person name="Han C."/>
            <person name="Tapia R."/>
            <person name="Land M."/>
            <person name="Hauser L."/>
            <person name="Jeffries C."/>
            <person name="Kyrpides N."/>
            <person name="Ivanova N."/>
            <person name="Mikhailova N."/>
            <person name="Beauchemin N."/>
            <person name="Sen A."/>
            <person name="Sur S.A."/>
            <person name="Gtari M."/>
            <person name="Wall L."/>
            <person name="Tisa L."/>
            <person name="Woyke T."/>
        </authorList>
    </citation>
    <scope>NUCLEOTIDE SEQUENCE [LARGE SCALE GENOMIC DNA]</scope>
    <source>
        <strain evidence="20">DSM 45817 / CECT 9037 / EuI1c</strain>
    </source>
</reference>
<evidence type="ECO:0000256" key="12">
    <source>
        <dbReference type="ARBA" id="ARBA00023136"/>
    </source>
</evidence>
<dbReference type="RefSeq" id="WP_013423478.1">
    <property type="nucleotide sequence ID" value="NC_014666.1"/>
</dbReference>
<keyword evidence="11 17" id="KW-1133">Transmembrane helix</keyword>
<evidence type="ECO:0000256" key="10">
    <source>
        <dbReference type="ARBA" id="ARBA00022842"/>
    </source>
</evidence>
<evidence type="ECO:0000256" key="4">
    <source>
        <dbReference type="ARBA" id="ARBA00010441"/>
    </source>
</evidence>
<accession>E3J077</accession>
<feature type="binding site" evidence="17">
    <location>
        <position position="91"/>
    </location>
    <ligand>
        <name>Mg(2+)</name>
        <dbReference type="ChEBI" id="CHEBI:18420"/>
        <label>2</label>
    </ligand>
</feature>
<comment type="cofactor">
    <cofactor evidence="17">
        <name>Mg(2+)</name>
        <dbReference type="ChEBI" id="CHEBI:18420"/>
    </cofactor>
    <text evidence="17">Contains a di-nuclear catalytic Mg(2+) center.</text>
</comment>
<feature type="transmembrane region" description="Helical" evidence="17">
    <location>
        <begin position="154"/>
        <end position="180"/>
    </location>
</feature>
<dbReference type="EC" id="2.7.8.-" evidence="17"/>
<comment type="subunit">
    <text evidence="5 17">Homodimer.</text>
</comment>
<keyword evidence="17" id="KW-0443">Lipid metabolism</keyword>
<evidence type="ECO:0000256" key="17">
    <source>
        <dbReference type="HAMAP-Rule" id="MF_02241"/>
    </source>
</evidence>
<comment type="caution">
    <text evidence="17">Lacks conserved residue(s) required for the propagation of feature annotation.</text>
</comment>
<dbReference type="InterPro" id="IPR044268">
    <property type="entry name" value="PIP_synthase_PgsA1"/>
</dbReference>
<evidence type="ECO:0000256" key="1">
    <source>
        <dbReference type="ARBA" id="ARBA00004651"/>
    </source>
</evidence>
<dbReference type="InParanoid" id="E3J077"/>
<dbReference type="STRING" id="298654.FraEuI1c_2321"/>
<dbReference type="InterPro" id="IPR000462">
    <property type="entry name" value="CDP-OH_P_trans"/>
</dbReference>
<feature type="binding site" evidence="17">
    <location>
        <position position="69"/>
    </location>
    <ligand>
        <name>Mg(2+)</name>
        <dbReference type="ChEBI" id="CHEBI:18420"/>
        <label>1</label>
    </ligand>
</feature>
<organism evidence="19 20">
    <name type="scientific">Pseudofrankia inefficax (strain DSM 45817 / CECT 9037 / DDB 130130 / EuI1c)</name>
    <name type="common">Frankia inefficax</name>
    <dbReference type="NCBI Taxonomy" id="298654"/>
    <lineage>
        <taxon>Bacteria</taxon>
        <taxon>Bacillati</taxon>
        <taxon>Actinomycetota</taxon>
        <taxon>Actinomycetes</taxon>
        <taxon>Frankiales</taxon>
        <taxon>Frankiaceae</taxon>
        <taxon>Pseudofrankia</taxon>
    </lineage>
</organism>
<proteinExistence type="inferred from homology"/>
<comment type="similarity">
    <text evidence="4 17 18">Belongs to the CDP-alcohol phosphatidyltransferase class-I family.</text>
</comment>
<dbReference type="HOGENOM" id="CLU_080384_0_1_11"/>
<evidence type="ECO:0000256" key="15">
    <source>
        <dbReference type="ARBA" id="ARBA00033137"/>
    </source>
</evidence>
<keyword evidence="8 17" id="KW-0812">Transmembrane</keyword>
<sequence>MLASKARPQINRLLAPVSRWAARTSLSPDLVTIIGTVGVVGGALAFFTRGQFFVGTVVITVFVFSDLIDGVIARARGISSKWGAFLDSTSDRLGDGAIFGSLVLWYAGDGHSLPLAGATLISLIAGAVTSYVKARAESLGFDCNVGIAERGERLLILLVAAGLYGLGVPYLLPIALWLLAALTVITVGQRIWHVYRQDQSSGGAGAEAAAAASGPVAAAPPSGGADGPAAMAGTIGAATAGAAG</sequence>
<keyword evidence="6 17" id="KW-1003">Cell membrane</keyword>
<evidence type="ECO:0000256" key="8">
    <source>
        <dbReference type="ARBA" id="ARBA00022692"/>
    </source>
</evidence>
<evidence type="ECO:0000256" key="9">
    <source>
        <dbReference type="ARBA" id="ARBA00022723"/>
    </source>
</evidence>
<feature type="binding site" evidence="17">
    <location>
        <position position="74"/>
    </location>
    <ligand>
        <name>a CDP-1,2-diacyl-sn-glycerol</name>
        <dbReference type="ChEBI" id="CHEBI:58332"/>
    </ligand>
</feature>
<dbReference type="OrthoDB" id="116551at2"/>
<feature type="binding site" evidence="17">
    <location>
        <position position="87"/>
    </location>
    <ligand>
        <name>Mg(2+)</name>
        <dbReference type="ChEBI" id="CHEBI:18420"/>
        <label>1</label>
    </ligand>
</feature>
<dbReference type="GO" id="GO:0000287">
    <property type="term" value="F:magnesium ion binding"/>
    <property type="evidence" value="ECO:0007669"/>
    <property type="project" value="UniProtKB-UniRule"/>
</dbReference>
<dbReference type="AlphaFoldDB" id="E3J077"/>
<feature type="binding site" evidence="17">
    <location>
        <position position="66"/>
    </location>
    <ligand>
        <name>Mg(2+)</name>
        <dbReference type="ChEBI" id="CHEBI:18420"/>
        <label>1</label>
    </ligand>
</feature>
<comment type="pathway">
    <text evidence="3">Lipid metabolism.</text>
</comment>
<keyword evidence="9 17" id="KW-0479">Metal-binding</keyword>
<keyword evidence="17" id="KW-0594">Phospholipid biosynthesis</keyword>
<feature type="transmembrane region" description="Helical" evidence="17">
    <location>
        <begin position="20"/>
        <end position="46"/>
    </location>
</feature>
<dbReference type="Pfam" id="PF01066">
    <property type="entry name" value="CDP-OH_P_transf"/>
    <property type="match status" value="1"/>
</dbReference>
<feature type="active site" description="Proton acceptor" evidence="17">
    <location>
        <position position="91"/>
    </location>
</feature>
<dbReference type="GO" id="GO:0008654">
    <property type="term" value="P:phospholipid biosynthetic process"/>
    <property type="evidence" value="ECO:0007669"/>
    <property type="project" value="UniProtKB-UniRule"/>
</dbReference>